<feature type="transmembrane region" description="Helical" evidence="1">
    <location>
        <begin position="359"/>
        <end position="379"/>
    </location>
</feature>
<dbReference type="Gene3D" id="2.60.40.10">
    <property type="entry name" value="Immunoglobulins"/>
    <property type="match status" value="1"/>
</dbReference>
<accession>A0A7X0SMG6</accession>
<evidence type="ECO:0000259" key="3">
    <source>
        <dbReference type="Pfam" id="PF10633"/>
    </source>
</evidence>
<protein>
    <recommendedName>
        <fullName evidence="3">Alpha-galactosidase NEW3 domain-containing protein</fullName>
    </recommendedName>
</protein>
<dbReference type="Proteomes" id="UP000564644">
    <property type="component" value="Unassembled WGS sequence"/>
</dbReference>
<evidence type="ECO:0000313" key="4">
    <source>
        <dbReference type="EMBL" id="MBB6730473.1"/>
    </source>
</evidence>
<feature type="signal peptide" evidence="2">
    <location>
        <begin position="1"/>
        <end position="30"/>
    </location>
</feature>
<name>A0A7X0SMG6_9BACL</name>
<dbReference type="AlphaFoldDB" id="A0A7X0SMG6"/>
<keyword evidence="1" id="KW-1133">Transmembrane helix</keyword>
<reference evidence="4 5" key="1">
    <citation type="submission" date="2020-08" db="EMBL/GenBank/DDBJ databases">
        <title>Cohnella phylogeny.</title>
        <authorList>
            <person name="Dunlap C."/>
        </authorList>
    </citation>
    <scope>NUCLEOTIDE SEQUENCE [LARGE SCALE GENOMIC DNA]</scope>
    <source>
        <strain evidence="4 5">CBP 2801</strain>
    </source>
</reference>
<keyword evidence="5" id="KW-1185">Reference proteome</keyword>
<organism evidence="4 5">
    <name type="scientific">Cohnella zeiphila</name>
    <dbReference type="NCBI Taxonomy" id="2761120"/>
    <lineage>
        <taxon>Bacteria</taxon>
        <taxon>Bacillati</taxon>
        <taxon>Bacillota</taxon>
        <taxon>Bacilli</taxon>
        <taxon>Bacillales</taxon>
        <taxon>Paenibacillaceae</taxon>
        <taxon>Cohnella</taxon>
    </lineage>
</organism>
<evidence type="ECO:0000256" key="2">
    <source>
        <dbReference type="SAM" id="SignalP"/>
    </source>
</evidence>
<keyword evidence="2" id="KW-0732">Signal</keyword>
<dbReference type="InterPro" id="IPR018905">
    <property type="entry name" value="A-galactase_NEW3"/>
</dbReference>
<comment type="caution">
    <text evidence="4">The sequence shown here is derived from an EMBL/GenBank/DDBJ whole genome shotgun (WGS) entry which is preliminary data.</text>
</comment>
<dbReference type="RefSeq" id="WP_185128138.1">
    <property type="nucleotide sequence ID" value="NZ_JACJVO010000007.1"/>
</dbReference>
<feature type="domain" description="Alpha-galactosidase NEW3" evidence="3">
    <location>
        <begin position="157"/>
        <end position="232"/>
    </location>
</feature>
<keyword evidence="1" id="KW-0472">Membrane</keyword>
<dbReference type="EMBL" id="JACJVO010000007">
    <property type="protein sequence ID" value="MBB6730473.1"/>
    <property type="molecule type" value="Genomic_DNA"/>
</dbReference>
<dbReference type="Pfam" id="PF10633">
    <property type="entry name" value="NPCBM_assoc"/>
    <property type="match status" value="2"/>
</dbReference>
<feature type="chain" id="PRO_5030886270" description="Alpha-galactosidase NEW3 domain-containing protein" evidence="2">
    <location>
        <begin position="31"/>
        <end position="385"/>
    </location>
</feature>
<evidence type="ECO:0000313" key="5">
    <source>
        <dbReference type="Proteomes" id="UP000564644"/>
    </source>
</evidence>
<sequence>MLKIWKSSLASIAALMLTVSFIAFSAPASAAGGVELYTPYTNLSAAPGESLSYDVDLINNSSSIQTVDLSYSGLSSDWKTDLTAGGHPIHEISIKPNDTQTVNVSVQVPFEVSKGNYKLVLNAGSFGALGLKINISEQGTYKTELTAEQPNMQGHSDSTFTYNLTLANRTASKQQYALAAEAPAGWDAKFSANGNDVTAVDIDPNATQAITLTLTPADKAAAQTYQIPVHASNSNTSADATMEAVITGTYGINLTTSDQVLSANVTAGGTRTVEMVVQNTGTADLTNVSLTSTAPTDWEVTFEPKTITSIKPGESKPVTATIKSSSKALSGDYVVGVTAQAAEKSADAALRVTVKTSVFWGWIGVLIIAAVLAGIYFLFRKYGRR</sequence>
<gene>
    <name evidence="4" type="ORF">H7C18_06120</name>
</gene>
<dbReference type="PANTHER" id="PTHR39198">
    <property type="entry name" value="HYPOTHETICAL MEMBRANE PROTEIN, CONSERVED"/>
    <property type="match status" value="1"/>
</dbReference>
<proteinExistence type="predicted"/>
<feature type="domain" description="Alpha-galactosidase NEW3" evidence="3">
    <location>
        <begin position="265"/>
        <end position="340"/>
    </location>
</feature>
<evidence type="ECO:0000256" key="1">
    <source>
        <dbReference type="SAM" id="Phobius"/>
    </source>
</evidence>
<keyword evidence="1" id="KW-0812">Transmembrane</keyword>
<dbReference type="InterPro" id="IPR013783">
    <property type="entry name" value="Ig-like_fold"/>
</dbReference>
<dbReference type="PANTHER" id="PTHR39198:SF1">
    <property type="entry name" value="ALPHA-GALACTOSIDASE NEW3 DOMAIN-CONTAINING PROTEIN"/>
    <property type="match status" value="1"/>
</dbReference>